<dbReference type="GO" id="GO:0006777">
    <property type="term" value="P:Mo-molybdopterin cofactor biosynthetic process"/>
    <property type="evidence" value="ECO:0007669"/>
    <property type="project" value="InterPro"/>
</dbReference>
<dbReference type="EMBL" id="UOFN01000077">
    <property type="protein sequence ID" value="VAW77479.1"/>
    <property type="molecule type" value="Genomic_DNA"/>
</dbReference>
<dbReference type="SUPFAM" id="SSF52540">
    <property type="entry name" value="P-loop containing nucleoside triphosphate hydrolases"/>
    <property type="match status" value="1"/>
</dbReference>
<dbReference type="Gene3D" id="3.40.50.300">
    <property type="entry name" value="P-loop containing nucleotide triphosphate hydrolases"/>
    <property type="match status" value="1"/>
</dbReference>
<gene>
    <name evidence="2" type="ORF">MNBD_GAMMA15-2178</name>
</gene>
<dbReference type="InterPro" id="IPR027417">
    <property type="entry name" value="P-loop_NTPase"/>
</dbReference>
<reference evidence="2" key="1">
    <citation type="submission" date="2018-06" db="EMBL/GenBank/DDBJ databases">
        <authorList>
            <person name="Zhirakovskaya E."/>
        </authorList>
    </citation>
    <scope>NUCLEOTIDE SEQUENCE</scope>
</reference>
<dbReference type="Pfam" id="PF03205">
    <property type="entry name" value="MobB"/>
    <property type="match status" value="1"/>
</dbReference>
<dbReference type="AlphaFoldDB" id="A0A3B0YT21"/>
<proteinExistence type="predicted"/>
<sequence>MTSHTSKLTAISDGTLLDTRAIRPIVEPVARKRLVKAKAAYTTRRVPINEASYLISGDVIPKSGDLVLARVDRLGQHCRIELGNGRRAPLFPGDEIILCYGNRYAPDQFEGEIPDNLGPCHMVAAGGIAANAISKHAGKKAATRITPIGLLADVNGRPINLADSALEPITPGDEMPMIIAAVGTSMNAGKTTAAAYLIKGLVNAGLKVGAAKVTGTGAGGDVWLMTDAGAELVFDFTDAGFASTHRVSLRELESIVTTLTAHLQQAGVDVIVMEVADGLFQEETSALLCSPVFRQAVDGIIFAAADAMGAATGVNWLYDHDLPVVAVSGKLTASPLTVRETQGATGLPVMGLDQLSDPGISETIRQHLDSHLRSRQVG</sequence>
<evidence type="ECO:0000259" key="1">
    <source>
        <dbReference type="Pfam" id="PF03205"/>
    </source>
</evidence>
<evidence type="ECO:0000313" key="2">
    <source>
        <dbReference type="EMBL" id="VAW77479.1"/>
    </source>
</evidence>
<accession>A0A3B0YT21</accession>
<organism evidence="2">
    <name type="scientific">hydrothermal vent metagenome</name>
    <dbReference type="NCBI Taxonomy" id="652676"/>
    <lineage>
        <taxon>unclassified sequences</taxon>
        <taxon>metagenomes</taxon>
        <taxon>ecological metagenomes</taxon>
    </lineage>
</organism>
<feature type="domain" description="Molybdopterin-guanine dinucleotide biosynthesis protein B (MobB)" evidence="1">
    <location>
        <begin position="179"/>
        <end position="274"/>
    </location>
</feature>
<dbReference type="GO" id="GO:0005525">
    <property type="term" value="F:GTP binding"/>
    <property type="evidence" value="ECO:0007669"/>
    <property type="project" value="InterPro"/>
</dbReference>
<name>A0A3B0YT21_9ZZZZ</name>
<protein>
    <submittedName>
        <fullName evidence="2">Hypothetical malic enzyme protein</fullName>
    </submittedName>
</protein>
<dbReference type="InterPro" id="IPR004435">
    <property type="entry name" value="MobB_dom"/>
</dbReference>